<comment type="caution">
    <text evidence="3">The sequence shown here is derived from an EMBL/GenBank/DDBJ whole genome shotgun (WGS) entry which is preliminary data.</text>
</comment>
<dbReference type="PROSITE" id="PS51257">
    <property type="entry name" value="PROKAR_LIPOPROTEIN"/>
    <property type="match status" value="1"/>
</dbReference>
<gene>
    <name evidence="3" type="ORF">GCM10010196_25720</name>
</gene>
<proteinExistence type="predicted"/>
<dbReference type="InterPro" id="IPR002509">
    <property type="entry name" value="NODB_dom"/>
</dbReference>
<accession>A0A918CKT8</accession>
<dbReference type="EMBL" id="BMRJ01000002">
    <property type="protein sequence ID" value="GGR30514.1"/>
    <property type="molecule type" value="Genomic_DNA"/>
</dbReference>
<dbReference type="AlphaFoldDB" id="A0A918CKT8"/>
<keyword evidence="4" id="KW-1185">Reference proteome</keyword>
<sequence>MGMRVAAESGGASRRAVLGFGAAALVSGALAACAKERPAPPAAAPSTPSGPPPRPAPSAVPGAVHVDTRQAAPMLERIDAPSEPITGLPGEGTLLAWTADDGTDSAVVAAYAAFAAATGVRLTLFVTGCYDSWARNADALRPLVDAGQVQLANHTWSHPDLTSLDEVGIVDELTRTHDFLGETFGVDARPFYRPPFGYYDERVIAAAASIGYTTPTLWYGSLADSGLVSEQQIVDLAGQWFLPQHLVIGHLNFAPVTNVFPQLHRIVVERGLTTVTLNDVFRSEYHP</sequence>
<dbReference type="SUPFAM" id="SSF88713">
    <property type="entry name" value="Glycoside hydrolase/deacetylase"/>
    <property type="match status" value="1"/>
</dbReference>
<evidence type="ECO:0000313" key="3">
    <source>
        <dbReference type="EMBL" id="GGR30514.1"/>
    </source>
</evidence>
<reference evidence="3" key="1">
    <citation type="journal article" date="2014" name="Int. J. Syst. Evol. Microbiol.">
        <title>Complete genome sequence of Corynebacterium casei LMG S-19264T (=DSM 44701T), isolated from a smear-ripened cheese.</title>
        <authorList>
            <consortium name="US DOE Joint Genome Institute (JGI-PGF)"/>
            <person name="Walter F."/>
            <person name="Albersmeier A."/>
            <person name="Kalinowski J."/>
            <person name="Ruckert C."/>
        </authorList>
    </citation>
    <scope>NUCLEOTIDE SEQUENCE</scope>
    <source>
        <strain evidence="3">JCM 3346</strain>
    </source>
</reference>
<feature type="domain" description="NodB homology" evidence="2">
    <location>
        <begin position="93"/>
        <end position="287"/>
    </location>
</feature>
<dbReference type="Gene3D" id="3.20.20.370">
    <property type="entry name" value="Glycoside hydrolase/deacetylase"/>
    <property type="match status" value="1"/>
</dbReference>
<evidence type="ECO:0000256" key="1">
    <source>
        <dbReference type="SAM" id="MobiDB-lite"/>
    </source>
</evidence>
<dbReference type="PANTHER" id="PTHR10587">
    <property type="entry name" value="GLYCOSYL TRANSFERASE-RELATED"/>
    <property type="match status" value="1"/>
</dbReference>
<dbReference type="InterPro" id="IPR011330">
    <property type="entry name" value="Glyco_hydro/deAcase_b/a-brl"/>
</dbReference>
<dbReference type="GO" id="GO:0016810">
    <property type="term" value="F:hydrolase activity, acting on carbon-nitrogen (but not peptide) bonds"/>
    <property type="evidence" value="ECO:0007669"/>
    <property type="project" value="InterPro"/>
</dbReference>
<dbReference type="GO" id="GO:0005975">
    <property type="term" value="P:carbohydrate metabolic process"/>
    <property type="evidence" value="ECO:0007669"/>
    <property type="project" value="InterPro"/>
</dbReference>
<evidence type="ECO:0000259" key="2">
    <source>
        <dbReference type="PROSITE" id="PS51677"/>
    </source>
</evidence>
<protein>
    <recommendedName>
        <fullName evidence="2">NodB homology domain-containing protein</fullName>
    </recommendedName>
</protein>
<dbReference type="PROSITE" id="PS51318">
    <property type="entry name" value="TAT"/>
    <property type="match status" value="1"/>
</dbReference>
<feature type="region of interest" description="Disordered" evidence="1">
    <location>
        <begin position="38"/>
        <end position="61"/>
    </location>
</feature>
<dbReference type="InterPro" id="IPR050248">
    <property type="entry name" value="Polysacc_deacetylase_ArnD"/>
</dbReference>
<organism evidence="3 4">
    <name type="scientific">Agromyces mediolanus</name>
    <name type="common">Corynebacterium mediolanum</name>
    <dbReference type="NCBI Taxonomy" id="41986"/>
    <lineage>
        <taxon>Bacteria</taxon>
        <taxon>Bacillati</taxon>
        <taxon>Actinomycetota</taxon>
        <taxon>Actinomycetes</taxon>
        <taxon>Micrococcales</taxon>
        <taxon>Microbacteriaceae</taxon>
        <taxon>Agromyces</taxon>
    </lineage>
</organism>
<dbReference type="Proteomes" id="UP000610303">
    <property type="component" value="Unassembled WGS sequence"/>
</dbReference>
<dbReference type="CDD" id="cd10917">
    <property type="entry name" value="CE4_NodB_like_6s_7s"/>
    <property type="match status" value="1"/>
</dbReference>
<evidence type="ECO:0000313" key="4">
    <source>
        <dbReference type="Proteomes" id="UP000610303"/>
    </source>
</evidence>
<name>A0A918CKT8_AGRME</name>
<dbReference type="InterPro" id="IPR006311">
    <property type="entry name" value="TAT_signal"/>
</dbReference>
<reference evidence="3" key="2">
    <citation type="submission" date="2020-09" db="EMBL/GenBank/DDBJ databases">
        <authorList>
            <person name="Sun Q."/>
            <person name="Ohkuma M."/>
        </authorList>
    </citation>
    <scope>NUCLEOTIDE SEQUENCE</scope>
    <source>
        <strain evidence="3">JCM 3346</strain>
    </source>
</reference>
<dbReference type="PROSITE" id="PS51677">
    <property type="entry name" value="NODB"/>
    <property type="match status" value="1"/>
</dbReference>
<feature type="compositionally biased region" description="Pro residues" evidence="1">
    <location>
        <begin position="39"/>
        <end position="58"/>
    </location>
</feature>
<dbReference type="Pfam" id="PF01522">
    <property type="entry name" value="Polysacc_deac_1"/>
    <property type="match status" value="1"/>
</dbReference>